<gene>
    <name evidence="2" type="ORF">IAB46_05975</name>
</gene>
<reference evidence="2" key="2">
    <citation type="journal article" date="2021" name="PeerJ">
        <title>Extensive microbial diversity within the chicken gut microbiome revealed by metagenomics and culture.</title>
        <authorList>
            <person name="Gilroy R."/>
            <person name="Ravi A."/>
            <person name="Getino M."/>
            <person name="Pursley I."/>
            <person name="Horton D.L."/>
            <person name="Alikhan N.F."/>
            <person name="Baker D."/>
            <person name="Gharbi K."/>
            <person name="Hall N."/>
            <person name="Watson M."/>
            <person name="Adriaenssens E.M."/>
            <person name="Foster-Nyarko E."/>
            <person name="Jarju S."/>
            <person name="Secka A."/>
            <person name="Antonio M."/>
            <person name="Oren A."/>
            <person name="Chaudhuri R.R."/>
            <person name="La Ragione R."/>
            <person name="Hildebrand F."/>
            <person name="Pallen M.J."/>
        </authorList>
    </citation>
    <scope>NUCLEOTIDE SEQUENCE</scope>
    <source>
        <strain evidence="2">CHK178-757</strain>
    </source>
</reference>
<evidence type="ECO:0008006" key="4">
    <source>
        <dbReference type="Google" id="ProtNLM"/>
    </source>
</evidence>
<comment type="caution">
    <text evidence="2">The sequence shown here is derived from an EMBL/GenBank/DDBJ whole genome shotgun (WGS) entry which is preliminary data.</text>
</comment>
<sequence length="239" mass="26229">MSKKTAGAAMRTWRGELALFVAVLINSLGVVLMLYSNAGISAISSVPFAFSQVLPQLSLGTWTYIFQGLLILSLMLLRKKFVWQYLFSFVVGFFFGKMLDVHELWIHVLPDGMVWRVIYFAISYFLICVGIALSNRCGLPIIPTDLFPRELAQITGIPYSKIKIAFDVICLGVTAVMTGLILGRLDGLGIGTVLAAFTMGKSIGVIGVFLDKRVRFVSVLTARSGEKKYHGKAVAHGRA</sequence>
<keyword evidence="1" id="KW-0812">Transmembrane</keyword>
<feature type="transmembrane region" description="Helical" evidence="1">
    <location>
        <begin position="17"/>
        <end position="36"/>
    </location>
</feature>
<dbReference type="InterPro" id="IPR038750">
    <property type="entry name" value="YczE/YyaS-like"/>
</dbReference>
<evidence type="ECO:0000313" key="3">
    <source>
        <dbReference type="Proteomes" id="UP000823927"/>
    </source>
</evidence>
<keyword evidence="1" id="KW-1133">Transmembrane helix</keyword>
<evidence type="ECO:0000256" key="1">
    <source>
        <dbReference type="SAM" id="Phobius"/>
    </source>
</evidence>
<feature type="transmembrane region" description="Helical" evidence="1">
    <location>
        <begin position="113"/>
        <end position="133"/>
    </location>
</feature>
<feature type="transmembrane region" description="Helical" evidence="1">
    <location>
        <begin position="82"/>
        <end position="101"/>
    </location>
</feature>
<evidence type="ECO:0000313" key="2">
    <source>
        <dbReference type="EMBL" id="HIS47098.1"/>
    </source>
</evidence>
<proteinExistence type="predicted"/>
<dbReference type="PANTHER" id="PTHR40078">
    <property type="entry name" value="INTEGRAL MEMBRANE PROTEIN-RELATED"/>
    <property type="match status" value="1"/>
</dbReference>
<feature type="transmembrane region" description="Helical" evidence="1">
    <location>
        <begin position="56"/>
        <end position="77"/>
    </location>
</feature>
<keyword evidence="1" id="KW-0472">Membrane</keyword>
<dbReference type="EMBL" id="DVIT01000022">
    <property type="protein sequence ID" value="HIS47098.1"/>
    <property type="molecule type" value="Genomic_DNA"/>
</dbReference>
<name>A0A9D1JQF0_9FIRM</name>
<dbReference type="Pfam" id="PF19700">
    <property type="entry name" value="DUF6198"/>
    <property type="match status" value="1"/>
</dbReference>
<accession>A0A9D1JQF0</accession>
<dbReference type="AlphaFoldDB" id="A0A9D1JQF0"/>
<protein>
    <recommendedName>
        <fullName evidence="4">YitT family protein</fullName>
    </recommendedName>
</protein>
<feature type="transmembrane region" description="Helical" evidence="1">
    <location>
        <begin position="164"/>
        <end position="182"/>
    </location>
</feature>
<organism evidence="2 3">
    <name type="scientific">Candidatus Scybalocola faecigallinarum</name>
    <dbReference type="NCBI Taxonomy" id="2840941"/>
    <lineage>
        <taxon>Bacteria</taxon>
        <taxon>Bacillati</taxon>
        <taxon>Bacillota</taxon>
        <taxon>Clostridia</taxon>
        <taxon>Lachnospirales</taxon>
        <taxon>Lachnospiraceae</taxon>
        <taxon>Lachnospiraceae incertae sedis</taxon>
        <taxon>Candidatus Scybalocola (ex Gilroy et al. 2021)</taxon>
    </lineage>
</organism>
<dbReference type="PANTHER" id="PTHR40078:SF1">
    <property type="entry name" value="INTEGRAL MEMBRANE PROTEIN"/>
    <property type="match status" value="1"/>
</dbReference>
<feature type="transmembrane region" description="Helical" evidence="1">
    <location>
        <begin position="188"/>
        <end position="210"/>
    </location>
</feature>
<reference evidence="2" key="1">
    <citation type="submission" date="2020-10" db="EMBL/GenBank/DDBJ databases">
        <authorList>
            <person name="Gilroy R."/>
        </authorList>
    </citation>
    <scope>NUCLEOTIDE SEQUENCE</scope>
    <source>
        <strain evidence="2">CHK178-757</strain>
    </source>
</reference>
<dbReference type="Proteomes" id="UP000823927">
    <property type="component" value="Unassembled WGS sequence"/>
</dbReference>